<evidence type="ECO:0000256" key="3">
    <source>
        <dbReference type="PROSITE-ProRule" id="PRU01248"/>
    </source>
</evidence>
<reference evidence="5 6" key="1">
    <citation type="submission" date="2014-02" db="EMBL/GenBank/DDBJ databases">
        <title>Comparative genomics of Haemophilus parasuis isolated from pig lungs.</title>
        <authorList>
            <person name="Kittichotirat W."/>
            <person name="Bumgarner R.E."/>
            <person name="Lawrence P."/>
        </authorList>
    </citation>
    <scope>NUCLEOTIDE SEQUENCE [LARGE SCALE GENOMIC DNA]</scope>
    <source>
        <strain evidence="5 6">HPS10</strain>
    </source>
</reference>
<accession>A0A836MFM6</accession>
<organism evidence="5 6">
    <name type="scientific">Glaesserella parasuis HPS10</name>
    <dbReference type="NCBI Taxonomy" id="1450514"/>
    <lineage>
        <taxon>Bacteria</taxon>
        <taxon>Pseudomonadati</taxon>
        <taxon>Pseudomonadota</taxon>
        <taxon>Gammaproteobacteria</taxon>
        <taxon>Pasteurellales</taxon>
        <taxon>Pasteurellaceae</taxon>
        <taxon>Glaesserella</taxon>
    </lineage>
</organism>
<feature type="domain" description="Core-binding (CB)" evidence="4">
    <location>
        <begin position="54"/>
        <end position="133"/>
    </location>
</feature>
<gene>
    <name evidence="5" type="ORF">HPS10_02230</name>
</gene>
<proteinExistence type="predicted"/>
<keyword evidence="1" id="KW-0229">DNA integration</keyword>
<dbReference type="RefSeq" id="WP_241767463.1">
    <property type="nucleotide sequence ID" value="NZ_JDSO01000026.1"/>
</dbReference>
<dbReference type="InterPro" id="IPR044068">
    <property type="entry name" value="CB"/>
</dbReference>
<evidence type="ECO:0000259" key="4">
    <source>
        <dbReference type="PROSITE" id="PS51900"/>
    </source>
</evidence>
<protein>
    <submittedName>
        <fullName evidence="5">Integrase</fullName>
    </submittedName>
</protein>
<dbReference type="Proteomes" id="UP000027036">
    <property type="component" value="Unassembled WGS sequence"/>
</dbReference>
<dbReference type="GO" id="GO:0015074">
    <property type="term" value="P:DNA integration"/>
    <property type="evidence" value="ECO:0007669"/>
    <property type="project" value="UniProtKB-KW"/>
</dbReference>
<comment type="caution">
    <text evidence="5">The sequence shown here is derived from an EMBL/GenBank/DDBJ whole genome shotgun (WGS) entry which is preliminary data.</text>
</comment>
<evidence type="ECO:0000256" key="1">
    <source>
        <dbReference type="ARBA" id="ARBA00022908"/>
    </source>
</evidence>
<sequence length="174" mass="19986">MATIIKNGKKWRAQVRRQGITKTATFTTRTEAVNWANFIEAEIEAGRYTNTPDVTFSALLMKYLQEVTCHKRGKREERFRILRIACTPLGEVKLNELAKEHFRAWQNQRLTEVQPASVARERATLSAVIAKFLTTNPLKILEKIKLPAVTLSQILCKHPFQLNGDRLDDHQNQS</sequence>
<evidence type="ECO:0000313" key="6">
    <source>
        <dbReference type="Proteomes" id="UP000027036"/>
    </source>
</evidence>
<dbReference type="InterPro" id="IPR011010">
    <property type="entry name" value="DNA_brk_join_enz"/>
</dbReference>
<dbReference type="PROSITE" id="PS51900">
    <property type="entry name" value="CB"/>
    <property type="match status" value="1"/>
</dbReference>
<dbReference type="AlphaFoldDB" id="A0A836MFM6"/>
<evidence type="ECO:0000256" key="2">
    <source>
        <dbReference type="ARBA" id="ARBA00023125"/>
    </source>
</evidence>
<dbReference type="SUPFAM" id="SSF56349">
    <property type="entry name" value="DNA breaking-rejoining enzymes"/>
    <property type="match status" value="1"/>
</dbReference>
<dbReference type="InterPro" id="IPR010998">
    <property type="entry name" value="Integrase_recombinase_N"/>
</dbReference>
<dbReference type="EMBL" id="JDSO01000026">
    <property type="protein sequence ID" value="KDB48763.1"/>
    <property type="molecule type" value="Genomic_DNA"/>
</dbReference>
<name>A0A836MFM6_GLAPU</name>
<dbReference type="GO" id="GO:0003677">
    <property type="term" value="F:DNA binding"/>
    <property type="evidence" value="ECO:0007669"/>
    <property type="project" value="UniProtKB-UniRule"/>
</dbReference>
<keyword evidence="2 3" id="KW-0238">DNA-binding</keyword>
<evidence type="ECO:0000313" key="5">
    <source>
        <dbReference type="EMBL" id="KDB48763.1"/>
    </source>
</evidence>
<dbReference type="Gene3D" id="1.10.150.130">
    <property type="match status" value="1"/>
</dbReference>